<organism evidence="1">
    <name type="scientific">Babesia bovis</name>
    <dbReference type="NCBI Taxonomy" id="5865"/>
    <lineage>
        <taxon>Eukaryota</taxon>
        <taxon>Sar</taxon>
        <taxon>Alveolata</taxon>
        <taxon>Apicomplexa</taxon>
        <taxon>Aconoidasida</taxon>
        <taxon>Piroplasmida</taxon>
        <taxon>Babesiidae</taxon>
        <taxon>Babesia</taxon>
    </lineage>
</organism>
<sequence length="84" mass="9788">MSFQDGIVDECKELINLIGYKELIPIIRDTIGNNADIDEQTKELCIEKLEIATWQYARRQRTWITNRFKKSQITRVIAIDTTGT</sequence>
<dbReference type="VEuPathDB" id="PiroplasmaDB:BBOV_IV006320"/>
<protein>
    <recommendedName>
        <fullName evidence="2">tRNA delta(2)-isopentenylpyrophosphate transferase</fullName>
    </recommendedName>
</protein>
<accession>A7AR23</accession>
<dbReference type="STRING" id="5865.A7AR23"/>
<comment type="caution">
    <text evidence="1">The sequence shown here is derived from an EMBL/GenBank/DDBJ whole genome shotgun (WGS) entry which is preliminary data.</text>
</comment>
<dbReference type="Pfam" id="PF01715">
    <property type="entry name" value="IPPT"/>
    <property type="match status" value="1"/>
</dbReference>
<name>A7AR23_BABBO</name>
<dbReference type="Gene3D" id="3.40.50.300">
    <property type="entry name" value="P-loop containing nucleotide triphosphate hydrolases"/>
    <property type="match status" value="1"/>
</dbReference>
<evidence type="ECO:0000313" key="1">
    <source>
        <dbReference type="EMBL" id="EDO06992.1"/>
    </source>
</evidence>
<reference evidence="1" key="1">
    <citation type="journal article" date="2007" name="PLoS Pathog.">
        <title>Genome sequence of Babesia bovis and comparative analysis of apicomplexan hemoprotozoa.</title>
        <authorList>
            <person name="Brayton K.A."/>
            <person name="Lau A.O.T."/>
            <person name="Herndon D.R."/>
            <person name="Hannick L."/>
            <person name="Kappmeyer L.S."/>
            <person name="Berens S.J."/>
            <person name="Bidwell S.L."/>
            <person name="Brown W.C."/>
            <person name="Crabtree J."/>
            <person name="Fadrosh D."/>
            <person name="Feldblum T."/>
            <person name="Forberger H.A."/>
            <person name="Haas B.J."/>
            <person name="Howell J.M."/>
            <person name="Khouri H."/>
            <person name="Koo H."/>
            <person name="Mann D.J."/>
            <person name="Norimine J."/>
            <person name="Paulsen I.T."/>
            <person name="Radune D."/>
            <person name="Ren Q."/>
            <person name="Smith R.K. Jr."/>
            <person name="Suarez C.E."/>
            <person name="White O."/>
            <person name="Wortman J.R."/>
            <person name="Knowles D.P. Jr."/>
            <person name="McElwain T.F."/>
            <person name="Nene V.M."/>
        </authorList>
    </citation>
    <scope>NUCLEOTIDE SEQUENCE [LARGE SCALE GENOMIC DNA]</scope>
    <source>
        <strain evidence="1">T2Bo</strain>
    </source>
</reference>
<gene>
    <name evidence="1" type="ORF">BBOV_IV006330</name>
</gene>
<dbReference type="AlphaFoldDB" id="A7AR23"/>
<dbReference type="InParanoid" id="A7AR23"/>
<reference evidence="1" key="2">
    <citation type="submission" date="2007-08" db="EMBL/GenBank/DDBJ databases">
        <authorList>
            <person name="Nene V."/>
        </authorList>
    </citation>
    <scope>NUCLEOTIDE SEQUENCE</scope>
    <source>
        <strain evidence="1">T2Bo</strain>
    </source>
</reference>
<dbReference type="InterPro" id="IPR027417">
    <property type="entry name" value="P-loop_NTPase"/>
</dbReference>
<dbReference type="EMBL" id="AAXT01000002">
    <property type="protein sequence ID" value="EDO06992.1"/>
    <property type="molecule type" value="Genomic_DNA"/>
</dbReference>
<evidence type="ECO:0008006" key="2">
    <source>
        <dbReference type="Google" id="ProtNLM"/>
    </source>
</evidence>
<proteinExistence type="predicted"/>